<name>B7K9C3_GLOC7</name>
<dbReference type="STRING" id="65393.PCC7424_0136"/>
<evidence type="ECO:0000313" key="2">
    <source>
        <dbReference type="Proteomes" id="UP000002384"/>
    </source>
</evidence>
<dbReference type="HOGENOM" id="CLU_2129329_0_0_3"/>
<keyword evidence="2" id="KW-1185">Reference proteome</keyword>
<evidence type="ECO:0000313" key="1">
    <source>
        <dbReference type="EMBL" id="ACK68606.1"/>
    </source>
</evidence>
<dbReference type="Proteomes" id="UP000002384">
    <property type="component" value="Chromosome"/>
</dbReference>
<gene>
    <name evidence="1" type="ordered locus">PCC7424_0136</name>
</gene>
<dbReference type="eggNOG" id="ENOG50321IE">
    <property type="taxonomic scope" value="Bacteria"/>
</dbReference>
<organism evidence="1 2">
    <name type="scientific">Gloeothece citriformis (strain PCC 7424)</name>
    <name type="common">Cyanothece sp. (strain PCC 7424)</name>
    <dbReference type="NCBI Taxonomy" id="65393"/>
    <lineage>
        <taxon>Bacteria</taxon>
        <taxon>Bacillati</taxon>
        <taxon>Cyanobacteriota</taxon>
        <taxon>Cyanophyceae</taxon>
        <taxon>Oscillatoriophycideae</taxon>
        <taxon>Chroococcales</taxon>
        <taxon>Aphanothecaceae</taxon>
        <taxon>Gloeothece</taxon>
        <taxon>Gloeothece citriformis</taxon>
    </lineage>
</organism>
<proteinExistence type="predicted"/>
<reference evidence="2" key="1">
    <citation type="journal article" date="2011" name="MBio">
        <title>Novel metabolic attributes of the genus Cyanothece, comprising a group of unicellular nitrogen-fixing Cyanobacteria.</title>
        <authorList>
            <person name="Bandyopadhyay A."/>
            <person name="Elvitigala T."/>
            <person name="Welsh E."/>
            <person name="Stockel J."/>
            <person name="Liberton M."/>
            <person name="Min H."/>
            <person name="Sherman L.A."/>
            <person name="Pakrasi H.B."/>
        </authorList>
    </citation>
    <scope>NUCLEOTIDE SEQUENCE [LARGE SCALE GENOMIC DNA]</scope>
    <source>
        <strain evidence="2">PCC 7424</strain>
    </source>
</reference>
<dbReference type="OrthoDB" id="9898654at2"/>
<accession>B7K9C3</accession>
<dbReference type="EMBL" id="CP001291">
    <property type="protein sequence ID" value="ACK68606.1"/>
    <property type="molecule type" value="Genomic_DNA"/>
</dbReference>
<dbReference type="AlphaFoldDB" id="B7K9C3"/>
<dbReference type="RefSeq" id="WP_012597556.1">
    <property type="nucleotide sequence ID" value="NC_011729.1"/>
</dbReference>
<sequence length="113" mass="12242">MPTPLSAFSGITIDYSDVNNPILKIPFSAVAGIVGRDTVPTAANDGGLDWWIVALLQGYADLPANEEYNILIGTPQPLTPTTRNGISNRVNYRYLVTVYTNQTVTNEIDGDNV</sequence>
<protein>
    <submittedName>
        <fullName evidence="1">Uncharacterized protein</fullName>
    </submittedName>
</protein>
<dbReference type="KEGG" id="cyc:PCC7424_0136"/>